<accession>A0A9N9UAQ7</accession>
<proteinExistence type="predicted"/>
<evidence type="ECO:0000313" key="2">
    <source>
        <dbReference type="EMBL" id="CAG9981817.1"/>
    </source>
</evidence>
<reference evidence="2" key="1">
    <citation type="submission" date="2021-10" db="EMBL/GenBank/DDBJ databases">
        <authorList>
            <person name="Piombo E."/>
        </authorList>
    </citation>
    <scope>NUCLEOTIDE SEQUENCE</scope>
</reference>
<dbReference type="PANTHER" id="PTHR10622">
    <property type="entry name" value="HET DOMAIN-CONTAINING PROTEIN"/>
    <property type="match status" value="1"/>
</dbReference>
<dbReference type="PANTHER" id="PTHR10622:SF13">
    <property type="entry name" value="NACHT DOMAIN-CONTAINING PROTEIN"/>
    <property type="match status" value="1"/>
</dbReference>
<dbReference type="Proteomes" id="UP000754883">
    <property type="component" value="Unassembled WGS sequence"/>
</dbReference>
<evidence type="ECO:0000313" key="3">
    <source>
        <dbReference type="Proteomes" id="UP000754883"/>
    </source>
</evidence>
<dbReference type="InterPro" id="IPR010730">
    <property type="entry name" value="HET"/>
</dbReference>
<feature type="domain" description="Heterokaryon incompatibility" evidence="1">
    <location>
        <begin position="24"/>
        <end position="108"/>
    </location>
</feature>
<gene>
    <name evidence="2" type="ORF">CBYS24578_00017441</name>
</gene>
<comment type="caution">
    <text evidence="2">The sequence shown here is derived from an EMBL/GenBank/DDBJ whole genome shotgun (WGS) entry which is preliminary data.</text>
</comment>
<dbReference type="AlphaFoldDB" id="A0A9N9UAQ7"/>
<dbReference type="OrthoDB" id="674604at2759"/>
<evidence type="ECO:0000259" key="1">
    <source>
        <dbReference type="Pfam" id="PF06985"/>
    </source>
</evidence>
<organism evidence="2 3">
    <name type="scientific">Clonostachys byssicola</name>
    <dbReference type="NCBI Taxonomy" id="160290"/>
    <lineage>
        <taxon>Eukaryota</taxon>
        <taxon>Fungi</taxon>
        <taxon>Dikarya</taxon>
        <taxon>Ascomycota</taxon>
        <taxon>Pezizomycotina</taxon>
        <taxon>Sordariomycetes</taxon>
        <taxon>Hypocreomycetidae</taxon>
        <taxon>Hypocreales</taxon>
        <taxon>Bionectriaceae</taxon>
        <taxon>Clonostachys</taxon>
    </lineage>
</organism>
<sequence>MRLLYYDDIGQIRLEYFRDSPPPYAILSHNWGPEEVTFQDVTNNTGTHKAGYEKIRFCGQQARRHGLEFFWVDSCCIDKTNNTELTTAINSMFAWYHQAARCYVYLSDVPTPALAKSNGTVWEEAFMASRWFTRGWTLQELLAPEIVEFYTKEGICLGTKASLEREIHRVTRISVRTLRGYQLSAFGVKERMEWANGRNTTEPEDWAYSLLGIFDVSMPLIYGEGRDKSIRRLKEEINKRYKGEAASNNRIYERNRTFDQARAVNGDVGGIAQGDGRSQVEYRSNEASGTSFQVNGSMDAASFQAFLSNR</sequence>
<dbReference type="Pfam" id="PF06985">
    <property type="entry name" value="HET"/>
    <property type="match status" value="1"/>
</dbReference>
<keyword evidence="3" id="KW-1185">Reference proteome</keyword>
<dbReference type="EMBL" id="CABFNO020001327">
    <property type="protein sequence ID" value="CAG9981817.1"/>
    <property type="molecule type" value="Genomic_DNA"/>
</dbReference>
<name>A0A9N9UAQ7_9HYPO</name>
<protein>
    <recommendedName>
        <fullName evidence="1">Heterokaryon incompatibility domain-containing protein</fullName>
    </recommendedName>
</protein>